<feature type="transmembrane region" description="Helical" evidence="1">
    <location>
        <begin position="110"/>
        <end position="129"/>
    </location>
</feature>
<protein>
    <submittedName>
        <fullName evidence="2">Uncharacterized protein</fullName>
    </submittedName>
</protein>
<keyword evidence="1" id="KW-1133">Transmembrane helix</keyword>
<accession>A0ABD5Z6B0</accession>
<evidence type="ECO:0000313" key="3">
    <source>
        <dbReference type="Proteomes" id="UP001596447"/>
    </source>
</evidence>
<dbReference type="Proteomes" id="UP001596447">
    <property type="component" value="Unassembled WGS sequence"/>
</dbReference>
<keyword evidence="1" id="KW-0812">Transmembrane</keyword>
<feature type="transmembrane region" description="Helical" evidence="1">
    <location>
        <begin position="27"/>
        <end position="48"/>
    </location>
</feature>
<gene>
    <name evidence="2" type="ORF">ACFQJ9_14980</name>
</gene>
<proteinExistence type="predicted"/>
<evidence type="ECO:0000313" key="2">
    <source>
        <dbReference type="EMBL" id="MFC7200704.1"/>
    </source>
</evidence>
<feature type="transmembrane region" description="Helical" evidence="1">
    <location>
        <begin position="68"/>
        <end position="90"/>
    </location>
</feature>
<keyword evidence="1" id="KW-0472">Membrane</keyword>
<organism evidence="2 3">
    <name type="scientific">Halospeciosus flavus</name>
    <dbReference type="NCBI Taxonomy" id="3032283"/>
    <lineage>
        <taxon>Archaea</taxon>
        <taxon>Methanobacteriati</taxon>
        <taxon>Methanobacteriota</taxon>
        <taxon>Stenosarchaea group</taxon>
        <taxon>Halobacteria</taxon>
        <taxon>Halobacteriales</taxon>
        <taxon>Halobacteriaceae</taxon>
        <taxon>Halospeciosus</taxon>
    </lineage>
</organism>
<sequence length="141" mass="14903">MSYAPIMRAKYPAVIAETLSNAARFRWGAGTTLAMVTFLLVVASEPVLAQSVGSTFCNTELAQTVKNIFSIIQFGGPLIGGVVALGATVATPAVRRADKKQEMKEMRNQAIIWGIIVAPLATVILTFLLNNVVVGGTSCGF</sequence>
<keyword evidence="3" id="KW-1185">Reference proteome</keyword>
<dbReference type="RefSeq" id="WP_279527478.1">
    <property type="nucleotide sequence ID" value="NZ_CP122312.1"/>
</dbReference>
<name>A0ABD5Z6B0_9EURY</name>
<evidence type="ECO:0000256" key="1">
    <source>
        <dbReference type="SAM" id="Phobius"/>
    </source>
</evidence>
<comment type="caution">
    <text evidence="2">The sequence shown here is derived from an EMBL/GenBank/DDBJ whole genome shotgun (WGS) entry which is preliminary data.</text>
</comment>
<dbReference type="EMBL" id="JBHTAR010000011">
    <property type="protein sequence ID" value="MFC7200704.1"/>
    <property type="molecule type" value="Genomic_DNA"/>
</dbReference>
<dbReference type="AlphaFoldDB" id="A0ABD5Z6B0"/>
<reference evidence="2 3" key="1">
    <citation type="journal article" date="2019" name="Int. J. Syst. Evol. Microbiol.">
        <title>The Global Catalogue of Microorganisms (GCM) 10K type strain sequencing project: providing services to taxonomists for standard genome sequencing and annotation.</title>
        <authorList>
            <consortium name="The Broad Institute Genomics Platform"/>
            <consortium name="The Broad Institute Genome Sequencing Center for Infectious Disease"/>
            <person name="Wu L."/>
            <person name="Ma J."/>
        </authorList>
    </citation>
    <scope>NUCLEOTIDE SEQUENCE [LARGE SCALE GENOMIC DNA]</scope>
    <source>
        <strain evidence="2 3">XZGYJ-43</strain>
    </source>
</reference>